<keyword evidence="8" id="KW-1185">Reference proteome</keyword>
<dbReference type="InterPro" id="IPR015422">
    <property type="entry name" value="PyrdxlP-dep_Trfase_small"/>
</dbReference>
<accession>A0A5P2X457</accession>
<dbReference type="InterPro" id="IPR000192">
    <property type="entry name" value="Aminotrans_V_dom"/>
</dbReference>
<dbReference type="AlphaFoldDB" id="A0A5P2X457"/>
<comment type="cofactor">
    <cofactor evidence="1">
        <name>pyridoxal 5'-phosphate</name>
        <dbReference type="ChEBI" id="CHEBI:597326"/>
    </cofactor>
</comment>
<feature type="compositionally biased region" description="Basic and acidic residues" evidence="3">
    <location>
        <begin position="19"/>
        <end position="30"/>
    </location>
</feature>
<dbReference type="Pfam" id="PF00266">
    <property type="entry name" value="Aminotran_5"/>
    <property type="match status" value="1"/>
</dbReference>
<dbReference type="PANTHER" id="PTHR43586:SF8">
    <property type="entry name" value="CYSTEINE DESULFURASE 1, CHLOROPLASTIC"/>
    <property type="match status" value="1"/>
</dbReference>
<feature type="region of interest" description="Disordered" evidence="3">
    <location>
        <begin position="1"/>
        <end position="33"/>
    </location>
</feature>
<dbReference type="PANTHER" id="PTHR43586">
    <property type="entry name" value="CYSTEINE DESULFURASE"/>
    <property type="match status" value="1"/>
</dbReference>
<protein>
    <submittedName>
        <fullName evidence="6">Aminotransferase class V-fold PLP-dependent enzyme</fullName>
    </submittedName>
    <submittedName>
        <fullName evidence="5">Selenocysteine lyase/cysteine desulfurase</fullName>
    </submittedName>
</protein>
<reference evidence="6 7" key="1">
    <citation type="submission" date="2017-09" db="EMBL/GenBank/DDBJ databases">
        <authorList>
            <person name="Lee N."/>
            <person name="Cho B.-K."/>
        </authorList>
    </citation>
    <scope>NUCLEOTIDE SEQUENCE [LARGE SCALE GENOMIC DNA]</scope>
    <source>
        <strain evidence="6 7">ATCC 27465</strain>
    </source>
</reference>
<dbReference type="Proteomes" id="UP000326505">
    <property type="component" value="Chromosome"/>
</dbReference>
<feature type="domain" description="Aminotransferase class V" evidence="4">
    <location>
        <begin position="93"/>
        <end position="397"/>
    </location>
</feature>
<evidence type="ECO:0000313" key="8">
    <source>
        <dbReference type="Proteomes" id="UP000549009"/>
    </source>
</evidence>
<evidence type="ECO:0000259" key="4">
    <source>
        <dbReference type="Pfam" id="PF00266"/>
    </source>
</evidence>
<evidence type="ECO:0000256" key="1">
    <source>
        <dbReference type="ARBA" id="ARBA00001933"/>
    </source>
</evidence>
<dbReference type="Gene3D" id="3.40.640.10">
    <property type="entry name" value="Type I PLP-dependent aspartate aminotransferase-like (Major domain)"/>
    <property type="match status" value="1"/>
</dbReference>
<evidence type="ECO:0000256" key="2">
    <source>
        <dbReference type="ARBA" id="ARBA00022898"/>
    </source>
</evidence>
<sequence length="432" mass="47052">MQKHTDLTMRESTASSESTSDRPTDHRGEAPTDDIDWAEVRANFNLQPGWADFTSFMLSSHPKPVREAIADLARRIDARPEWAELAALEPGEANMIFQVKSAVAGYVGAKPDEFALVQSTTAGLGVLYAGLQLHPGDEILLSEHDHYSHHEAARRKAEKCGAAVRFVSLYEDGAAVTADELVDRVTGALTARTRVIGLSWVYSGSGVRMPLRKAAAAIRSWYGARPNPLIVVDGVHGCGVLDEPLDGLGVDFFASGIHKWLHGPRGTGFIWGENASWRYVEPTIPTFELDADVFGTWVSRGHLPPTRASFVSPGGFVAYEYLYAVPAAIDFLTSIGKTEICRRVLSLNTRLREGLAALPRVRLITPLPEQMSAGIVCFEVHGLDPREVVAGLATRHIRSATTPYPRSYARLAATIENSEADVDNAVNAVSRL</sequence>
<keyword evidence="5" id="KW-0456">Lyase</keyword>
<gene>
    <name evidence="6" type="ORF">CP982_03075</name>
    <name evidence="5" type="ORF">FHS40_000055</name>
</gene>
<dbReference type="InterPro" id="IPR015421">
    <property type="entry name" value="PyrdxlP-dep_Trfase_major"/>
</dbReference>
<evidence type="ECO:0000313" key="6">
    <source>
        <dbReference type="EMBL" id="QEV57820.1"/>
    </source>
</evidence>
<keyword evidence="6" id="KW-0032">Aminotransferase</keyword>
<dbReference type="GO" id="GO:0008483">
    <property type="term" value="F:transaminase activity"/>
    <property type="evidence" value="ECO:0007669"/>
    <property type="project" value="UniProtKB-KW"/>
</dbReference>
<dbReference type="InterPro" id="IPR015424">
    <property type="entry name" value="PyrdxlP-dep_Trfase"/>
</dbReference>
<name>A0A5P2X457_STRST</name>
<organism evidence="6 7">
    <name type="scientific">Streptomyces spectabilis</name>
    <dbReference type="NCBI Taxonomy" id="68270"/>
    <lineage>
        <taxon>Bacteria</taxon>
        <taxon>Bacillati</taxon>
        <taxon>Actinomycetota</taxon>
        <taxon>Actinomycetes</taxon>
        <taxon>Kitasatosporales</taxon>
        <taxon>Streptomycetaceae</taxon>
        <taxon>Streptomyces</taxon>
    </lineage>
</organism>
<dbReference type="OrthoDB" id="9808002at2"/>
<dbReference type="SUPFAM" id="SSF53383">
    <property type="entry name" value="PLP-dependent transferases"/>
    <property type="match status" value="1"/>
</dbReference>
<evidence type="ECO:0000313" key="7">
    <source>
        <dbReference type="Proteomes" id="UP000326505"/>
    </source>
</evidence>
<dbReference type="KEGG" id="sspb:CP982_03075"/>
<evidence type="ECO:0000256" key="3">
    <source>
        <dbReference type="SAM" id="MobiDB-lite"/>
    </source>
</evidence>
<keyword evidence="2" id="KW-0663">Pyridoxal phosphate</keyword>
<dbReference type="EMBL" id="CP023690">
    <property type="protein sequence ID" value="QEV57820.1"/>
    <property type="molecule type" value="Genomic_DNA"/>
</dbReference>
<dbReference type="Proteomes" id="UP000549009">
    <property type="component" value="Unassembled WGS sequence"/>
</dbReference>
<keyword evidence="6" id="KW-0808">Transferase</keyword>
<dbReference type="GO" id="GO:0016829">
    <property type="term" value="F:lyase activity"/>
    <property type="evidence" value="ECO:0007669"/>
    <property type="project" value="UniProtKB-KW"/>
</dbReference>
<dbReference type="EMBL" id="JACHJD010000001">
    <property type="protein sequence ID" value="MBB5101002.1"/>
    <property type="molecule type" value="Genomic_DNA"/>
</dbReference>
<dbReference type="Gene3D" id="3.90.1150.10">
    <property type="entry name" value="Aspartate Aminotransferase, domain 1"/>
    <property type="match status" value="1"/>
</dbReference>
<dbReference type="RefSeq" id="WP_150509025.1">
    <property type="nucleotide sequence ID" value="NZ_BMSQ01000003.1"/>
</dbReference>
<evidence type="ECO:0000313" key="5">
    <source>
        <dbReference type="EMBL" id="MBB5101002.1"/>
    </source>
</evidence>
<reference evidence="5 8" key="2">
    <citation type="submission" date="2020-08" db="EMBL/GenBank/DDBJ databases">
        <title>Genomic Encyclopedia of Type Strains, Phase III (KMG-III): the genomes of soil and plant-associated and newly described type strains.</title>
        <authorList>
            <person name="Whitman W."/>
        </authorList>
    </citation>
    <scope>NUCLEOTIDE SEQUENCE [LARGE SCALE GENOMIC DNA]</scope>
    <source>
        <strain evidence="5 8">CECT 3146</strain>
    </source>
</reference>
<proteinExistence type="predicted"/>